<dbReference type="Pfam" id="PF22099">
    <property type="entry name" value="MRS2-like"/>
    <property type="match status" value="1"/>
</dbReference>
<evidence type="ECO:0000313" key="11">
    <source>
        <dbReference type="Proteomes" id="UP000002899"/>
    </source>
</evidence>
<evidence type="ECO:0000256" key="8">
    <source>
        <dbReference type="ARBA" id="ARBA00023136"/>
    </source>
</evidence>
<evidence type="ECO:0000256" key="2">
    <source>
        <dbReference type="ARBA" id="ARBA00022448"/>
    </source>
</evidence>
<dbReference type="EMBL" id="FO082871">
    <property type="protein sequence ID" value="SIO73283.1"/>
    <property type="molecule type" value="Genomic_DNA"/>
</dbReference>
<proteinExistence type="predicted"/>
<keyword evidence="2" id="KW-0813">Transport</keyword>
<sequence>MDVGRRNSTLQSILSHGGQSALSCNKKIHRHLVIEIYQGHFLMLEMSVGEMLSQLRSLTLGKSDICNSIGAISYRDCKLILTDFKQIPNIESRTGCIIVTMPPVVSIITKDHIYVIAKEELNLDNFLSRLCEITKFTSTGSLNDTILENIEANYLPDYDKNVTLLALECCISVALEHLKQDVNDVQREFEEIKSRLRIKMPYNVIMDGLHSLKQPIGNTQEKVGAFARIFCDIVNDTADIAKFELINNDTLETDPTMSLNGKCASQVNRDLEILFEYFDQEVAQYAIEMRTLVLAVQDLESHISINLSFARNQLLRLDLMCNVICSGFTFGACISGIFGMNLKNAMENSVSAFVVITSVVVLCCILPMFFIRILFKRNRI</sequence>
<evidence type="ECO:0000256" key="3">
    <source>
        <dbReference type="ARBA" id="ARBA00022692"/>
    </source>
</evidence>
<evidence type="ECO:0000256" key="7">
    <source>
        <dbReference type="ARBA" id="ARBA00023065"/>
    </source>
</evidence>
<keyword evidence="4" id="KW-0460">Magnesium</keyword>
<dbReference type="PANTHER" id="PTHR13890">
    <property type="entry name" value="RNA SPLICING PROTEIN MRS2, MITOCHONDRIAL"/>
    <property type="match status" value="1"/>
</dbReference>
<reference evidence="10 11" key="1">
    <citation type="journal article" date="2012" name="Nucleic Acids Res.">
        <title>Sequencing of the smallest Apicomplexan genome from the human pathogen Babesia microti.</title>
        <authorList>
            <person name="Cornillot E."/>
            <person name="Hadj-Kaddour K."/>
            <person name="Dassouli A."/>
            <person name="Noel B."/>
            <person name="Ranwez V."/>
            <person name="Vacherie B."/>
            <person name="Augagneur Y."/>
            <person name="Bres V."/>
            <person name="Duclos A."/>
            <person name="Randazzo S."/>
            <person name="Carcy B."/>
            <person name="Debierre-Grockiego F."/>
            <person name="Delbecq S."/>
            <person name="Moubri-Menage K."/>
            <person name="Shams-Eldin H."/>
            <person name="Usmani-Brown S."/>
            <person name="Bringaud F."/>
            <person name="Wincker P."/>
            <person name="Vivares C.P."/>
            <person name="Schwarz R.T."/>
            <person name="Schetters T.P."/>
            <person name="Krause P.J."/>
            <person name="Gorenflot A."/>
            <person name="Berry V."/>
            <person name="Barbe V."/>
            <person name="Ben Mamoun C."/>
        </authorList>
    </citation>
    <scope>NUCLEOTIDE SEQUENCE [LARGE SCALE GENOMIC DNA]</scope>
    <source>
        <strain evidence="10 11">RI</strain>
    </source>
</reference>
<dbReference type="PROSITE" id="PS51257">
    <property type="entry name" value="PROKAR_LIPOPROTEIN"/>
    <property type="match status" value="1"/>
</dbReference>
<dbReference type="Proteomes" id="UP000002899">
    <property type="component" value="Chromosome I"/>
</dbReference>
<keyword evidence="8 9" id="KW-0472">Membrane</keyword>
<dbReference type="PANTHER" id="PTHR13890:SF0">
    <property type="entry name" value="MAGNESIUM TRANSPORTER MRS2 HOMOLOG, MITOCHONDRIAL"/>
    <property type="match status" value="1"/>
</dbReference>
<comment type="subcellular location">
    <subcellularLocation>
        <location evidence="1">Membrane</location>
        <topology evidence="1">Multi-pass membrane protein</topology>
    </subcellularLocation>
</comment>
<dbReference type="VEuPathDB" id="PiroplasmaDB:BMR1_01G01425"/>
<keyword evidence="7" id="KW-0406">Ion transport</keyword>
<organism evidence="10 11">
    <name type="scientific">Babesia microti (strain RI)</name>
    <dbReference type="NCBI Taxonomy" id="1133968"/>
    <lineage>
        <taxon>Eukaryota</taxon>
        <taxon>Sar</taxon>
        <taxon>Alveolata</taxon>
        <taxon>Apicomplexa</taxon>
        <taxon>Aconoidasida</taxon>
        <taxon>Piroplasmida</taxon>
        <taxon>Babesiidae</taxon>
        <taxon>Babesia</taxon>
    </lineage>
</organism>
<accession>A0A1N6LWN8</accession>
<dbReference type="Gene3D" id="1.20.58.340">
    <property type="entry name" value="Magnesium transport protein CorA, transmembrane region"/>
    <property type="match status" value="1"/>
</dbReference>
<name>A0A1N6LWN8_BABMR</name>
<keyword evidence="3 9" id="KW-0812">Transmembrane</keyword>
<evidence type="ECO:0000256" key="5">
    <source>
        <dbReference type="ARBA" id="ARBA00022946"/>
    </source>
</evidence>
<dbReference type="GO" id="GO:0015095">
    <property type="term" value="F:magnesium ion transmembrane transporter activity"/>
    <property type="evidence" value="ECO:0007669"/>
    <property type="project" value="TreeGrafter"/>
</dbReference>
<dbReference type="GO" id="GO:0016020">
    <property type="term" value="C:membrane"/>
    <property type="evidence" value="ECO:0007669"/>
    <property type="project" value="UniProtKB-SubCell"/>
</dbReference>
<keyword evidence="5" id="KW-0809">Transit peptide</keyword>
<evidence type="ECO:0000256" key="4">
    <source>
        <dbReference type="ARBA" id="ARBA00022842"/>
    </source>
</evidence>
<gene>
    <name evidence="10" type="ORF">BMR1_01G01425</name>
</gene>
<dbReference type="OrthoDB" id="10251508at2759"/>
<feature type="transmembrane region" description="Helical" evidence="9">
    <location>
        <begin position="319"/>
        <end position="338"/>
    </location>
</feature>
<reference evidence="10 11" key="3">
    <citation type="journal article" date="2016" name="Sci. Rep.">
        <title>Genome-wide diversity and gene expression profiling of Babesia microti isolates identify polymorphic genes that mediate host-pathogen interactions.</title>
        <authorList>
            <person name="Silva J.C."/>
            <person name="Cornillot E."/>
            <person name="McCracken C."/>
            <person name="Usmani-Brown S."/>
            <person name="Dwivedi A."/>
            <person name="Ifeonu O.O."/>
            <person name="Crabtree J."/>
            <person name="Gotia H.T."/>
            <person name="Virji A.Z."/>
            <person name="Reynes C."/>
            <person name="Colinge J."/>
            <person name="Kumar V."/>
            <person name="Lawres L."/>
            <person name="Pazzi J.E."/>
            <person name="Pablo J.V."/>
            <person name="Hung C."/>
            <person name="Brancato J."/>
            <person name="Kumari P."/>
            <person name="Orvis J."/>
            <person name="Tretina K."/>
            <person name="Chibucos M."/>
            <person name="Ott S."/>
            <person name="Sadzewicz L."/>
            <person name="Sengamalay N."/>
            <person name="Shetty A.C."/>
            <person name="Su Q."/>
            <person name="Tallon L."/>
            <person name="Fraser C.M."/>
            <person name="Frutos R."/>
            <person name="Molina D.M."/>
            <person name="Krause P.J."/>
            <person name="Ben Mamoun C."/>
        </authorList>
    </citation>
    <scope>NUCLEOTIDE SEQUENCE [LARGE SCALE GENOMIC DNA]</scope>
    <source>
        <strain evidence="10 11">RI</strain>
    </source>
</reference>
<feature type="transmembrane region" description="Helical" evidence="9">
    <location>
        <begin position="350"/>
        <end position="375"/>
    </location>
</feature>
<protein>
    <submittedName>
        <fullName evidence="10">CorA-like Mg2+ transporter protein, putative</fullName>
    </submittedName>
</protein>
<evidence type="ECO:0000313" key="10">
    <source>
        <dbReference type="EMBL" id="SIO73283.1"/>
    </source>
</evidence>
<evidence type="ECO:0000256" key="1">
    <source>
        <dbReference type="ARBA" id="ARBA00004141"/>
    </source>
</evidence>
<dbReference type="InterPro" id="IPR039204">
    <property type="entry name" value="MRS2-like"/>
</dbReference>
<evidence type="ECO:0000256" key="9">
    <source>
        <dbReference type="SAM" id="Phobius"/>
    </source>
</evidence>
<keyword evidence="11" id="KW-1185">Reference proteome</keyword>
<dbReference type="KEGG" id="bmic:BMR1_01G01425"/>
<evidence type="ECO:0000256" key="6">
    <source>
        <dbReference type="ARBA" id="ARBA00022989"/>
    </source>
</evidence>
<reference evidence="10 11" key="2">
    <citation type="journal article" date="2013" name="PLoS ONE">
        <title>Whole genome mapping and re-organization of the nuclear and mitochondrial genomes of Babesia microti isolates.</title>
        <authorList>
            <person name="Cornillot E."/>
            <person name="Dassouli A."/>
            <person name="Garg A."/>
            <person name="Pachikara N."/>
            <person name="Randazzo S."/>
            <person name="Depoix D."/>
            <person name="Carcy B."/>
            <person name="Delbecq S."/>
            <person name="Frutos R."/>
            <person name="Silva J.C."/>
            <person name="Sutton R."/>
            <person name="Krause P.J."/>
            <person name="Mamoun C.B."/>
        </authorList>
    </citation>
    <scope>NUCLEOTIDE SEQUENCE [LARGE SCALE GENOMIC DNA]</scope>
    <source>
        <strain evidence="10 11">RI</strain>
    </source>
</reference>
<dbReference type="RefSeq" id="XP_021337387.1">
    <property type="nucleotide sequence ID" value="XM_021482402.1"/>
</dbReference>
<keyword evidence="6 9" id="KW-1133">Transmembrane helix</keyword>
<dbReference type="AlphaFoldDB" id="A0A1N6LWN8"/>
<dbReference type="GeneID" id="24423361"/>